<proteinExistence type="predicted"/>
<comment type="caution">
    <text evidence="1">The sequence shown here is derived from an EMBL/GenBank/DDBJ whole genome shotgun (WGS) entry which is preliminary data.</text>
</comment>
<protein>
    <submittedName>
        <fullName evidence="1">Uncharacterized protein</fullName>
    </submittedName>
</protein>
<keyword evidence="2" id="KW-1185">Reference proteome</keyword>
<dbReference type="EMBL" id="JBHLTG010000009">
    <property type="protein sequence ID" value="MFC0681770.1"/>
    <property type="molecule type" value="Genomic_DNA"/>
</dbReference>
<sequence length="197" mass="21060">MATRFTVGTVAIDVLDGEHPFKGVPTSQWHGNRQEIEGQAVIANLQADDGLRAQVALVEWPGGTEWSLRMSDLLAGPGDYDRLRDAGELAPKAVGNKLVARLRALRYKDGGRAGLDAVGWEQLDGWAGGDARALLEELGASRTGAYVDLLPDAPRFKTEPAVEVPVDNPAALFAVYGLTRVMPLMLGHGRAGVEAIH</sequence>
<accession>A0ABV6RXR2</accession>
<gene>
    <name evidence="1" type="ORF">ACFFGH_28395</name>
</gene>
<dbReference type="Proteomes" id="UP001589896">
    <property type="component" value="Unassembled WGS sequence"/>
</dbReference>
<name>A0ABV6RXR2_9GAMM</name>
<evidence type="ECO:0000313" key="2">
    <source>
        <dbReference type="Proteomes" id="UP001589896"/>
    </source>
</evidence>
<evidence type="ECO:0000313" key="1">
    <source>
        <dbReference type="EMBL" id="MFC0681770.1"/>
    </source>
</evidence>
<dbReference type="RefSeq" id="WP_386675005.1">
    <property type="nucleotide sequence ID" value="NZ_JBHLTG010000009.1"/>
</dbReference>
<organism evidence="1 2">
    <name type="scientific">Lysobacter korlensis</name>
    <dbReference type="NCBI Taxonomy" id="553636"/>
    <lineage>
        <taxon>Bacteria</taxon>
        <taxon>Pseudomonadati</taxon>
        <taxon>Pseudomonadota</taxon>
        <taxon>Gammaproteobacteria</taxon>
        <taxon>Lysobacterales</taxon>
        <taxon>Lysobacteraceae</taxon>
        <taxon>Lysobacter</taxon>
    </lineage>
</organism>
<reference evidence="1 2" key="1">
    <citation type="submission" date="2024-09" db="EMBL/GenBank/DDBJ databases">
        <authorList>
            <person name="Sun Q."/>
            <person name="Mori K."/>
        </authorList>
    </citation>
    <scope>NUCLEOTIDE SEQUENCE [LARGE SCALE GENOMIC DNA]</scope>
    <source>
        <strain evidence="1 2">KCTC 23076</strain>
    </source>
</reference>